<proteinExistence type="predicted"/>
<gene>
    <name evidence="2" type="ORF">LMF89_12460</name>
</gene>
<dbReference type="Gene3D" id="3.20.20.140">
    <property type="entry name" value="Metal-dependent hydrolases"/>
    <property type="match status" value="1"/>
</dbReference>
<keyword evidence="3" id="KW-1185">Reference proteome</keyword>
<accession>A0ABS8HSL6</accession>
<dbReference type="InterPro" id="IPR003141">
    <property type="entry name" value="Pol/His_phosphatase_N"/>
</dbReference>
<dbReference type="CDD" id="cd07438">
    <property type="entry name" value="PHP_HisPPase_AMP"/>
    <property type="match status" value="1"/>
</dbReference>
<feature type="domain" description="Polymerase/histidinol phosphatase N-terminal" evidence="1">
    <location>
        <begin position="4"/>
        <end position="70"/>
    </location>
</feature>
<evidence type="ECO:0000313" key="2">
    <source>
        <dbReference type="EMBL" id="MCC5466168.1"/>
    </source>
</evidence>
<name>A0ABS8HSL6_9FIRM</name>
<dbReference type="EMBL" id="JAJHJB010000015">
    <property type="protein sequence ID" value="MCC5466168.1"/>
    <property type="molecule type" value="Genomic_DNA"/>
</dbReference>
<dbReference type="SUPFAM" id="SSF89550">
    <property type="entry name" value="PHP domain-like"/>
    <property type="match status" value="1"/>
</dbReference>
<dbReference type="InterPro" id="IPR052018">
    <property type="entry name" value="PHP_domain"/>
</dbReference>
<dbReference type="InterPro" id="IPR004013">
    <property type="entry name" value="PHP_dom"/>
</dbReference>
<dbReference type="Gene3D" id="1.10.150.650">
    <property type="match status" value="1"/>
</dbReference>
<comment type="caution">
    <text evidence="2">The sequence shown here is derived from an EMBL/GenBank/DDBJ whole genome shotgun (WGS) entry which is preliminary data.</text>
</comment>
<dbReference type="SMART" id="SM00481">
    <property type="entry name" value="POLIIIAc"/>
    <property type="match status" value="1"/>
</dbReference>
<organism evidence="2 3">
    <name type="scientific">Pelosinus baikalensis</name>
    <dbReference type="NCBI Taxonomy" id="2892015"/>
    <lineage>
        <taxon>Bacteria</taxon>
        <taxon>Bacillati</taxon>
        <taxon>Bacillota</taxon>
        <taxon>Negativicutes</taxon>
        <taxon>Selenomonadales</taxon>
        <taxon>Sporomusaceae</taxon>
        <taxon>Pelosinus</taxon>
    </lineage>
</organism>
<dbReference type="Proteomes" id="UP001165492">
    <property type="component" value="Unassembled WGS sequence"/>
</dbReference>
<dbReference type="RefSeq" id="WP_229535345.1">
    <property type="nucleotide sequence ID" value="NZ_JAJHJB010000015.1"/>
</dbReference>
<dbReference type="PANTHER" id="PTHR42924:SF3">
    <property type="entry name" value="POLYMERASE_HISTIDINOL PHOSPHATASE N-TERMINAL DOMAIN-CONTAINING PROTEIN"/>
    <property type="match status" value="1"/>
</dbReference>
<evidence type="ECO:0000259" key="1">
    <source>
        <dbReference type="SMART" id="SM00481"/>
    </source>
</evidence>
<dbReference type="Pfam" id="PF02811">
    <property type="entry name" value="PHP"/>
    <property type="match status" value="1"/>
</dbReference>
<dbReference type="PANTHER" id="PTHR42924">
    <property type="entry name" value="EXONUCLEASE"/>
    <property type="match status" value="1"/>
</dbReference>
<protein>
    <submittedName>
        <fullName evidence="2">PHP domain-containing protein</fullName>
    </submittedName>
</protein>
<evidence type="ECO:0000313" key="3">
    <source>
        <dbReference type="Proteomes" id="UP001165492"/>
    </source>
</evidence>
<reference evidence="2" key="1">
    <citation type="submission" date="2021-11" db="EMBL/GenBank/DDBJ databases">
        <title>Description of a new species Pelosinus isolated from the bottom sediments of Lake Baikal.</title>
        <authorList>
            <person name="Zakharyuk A."/>
        </authorList>
    </citation>
    <scope>NUCLEOTIDE SEQUENCE</scope>
    <source>
        <strain evidence="2">Bkl1</strain>
    </source>
</reference>
<dbReference type="InterPro" id="IPR016195">
    <property type="entry name" value="Pol/histidinol_Pase-like"/>
</dbReference>
<sequence>MNKIDLHIHSNHSADGELAVQEILDISKRQGLNTIAITDHNSVKGIEAAIHYGNQLNIDVIPGIEIDCSYHSVNLHLLGYFIDWKRKEFIDLEENLYNQEMAAFPKMIRKLRAAGIVADEDEILKEAAGKVPCGELIGEVLLHKENAKKNPMLRPYLEGGERSDMPYLNFYRDFFAQGKIAHVPLQYLQLKEAIELVKNSNGIPIIAHPGDNLKNKMDLLDDIIQEGVMGIEVFSNYHTPGQIEFFHKKAAKESLFITCGSDFHGKNKPGITIGACNCQFEIEPLRRPKDKLENR</sequence>